<feature type="transmembrane region" description="Helical" evidence="1">
    <location>
        <begin position="172"/>
        <end position="194"/>
    </location>
</feature>
<organism evidence="2 3">
    <name type="scientific">Ardenticatena maritima</name>
    <dbReference type="NCBI Taxonomy" id="872965"/>
    <lineage>
        <taxon>Bacteria</taxon>
        <taxon>Bacillati</taxon>
        <taxon>Chloroflexota</taxon>
        <taxon>Ardenticatenia</taxon>
        <taxon>Ardenticatenales</taxon>
        <taxon>Ardenticatenaceae</taxon>
        <taxon>Ardenticatena</taxon>
    </lineage>
</organism>
<reference evidence="2 3" key="1">
    <citation type="journal article" date="2015" name="Genome Announc.">
        <title>Draft Genome Sequence of a Heterotrophic Facultative Anaerobic Thermophilic Bacterium, Ardenticatena maritima Strain 110ST.</title>
        <authorList>
            <person name="Kawaichi S."/>
            <person name="Yoshida T."/>
            <person name="Sako Y."/>
            <person name="Nakamura R."/>
        </authorList>
    </citation>
    <scope>NUCLEOTIDE SEQUENCE [LARGE SCALE GENOMIC DNA]</scope>
    <source>
        <strain evidence="2 3">110S</strain>
    </source>
</reference>
<dbReference type="EMBL" id="BBZA01000196">
    <property type="protein sequence ID" value="GAP63846.1"/>
    <property type="molecule type" value="Genomic_DNA"/>
</dbReference>
<feature type="transmembrane region" description="Helical" evidence="1">
    <location>
        <begin position="201"/>
        <end position="223"/>
    </location>
</feature>
<evidence type="ECO:0000313" key="3">
    <source>
        <dbReference type="Proteomes" id="UP000037784"/>
    </source>
</evidence>
<sequence>MTTTVQPKQRTTFVPWIFYQTLVQRRRTLLYWMLALGGLTFYTASFYPTLVAGNQEALNNLVNELPPYMEALFGKMAGFTSPEGYLDAKLYLLFMPFVLMVYTIRFGTSIIAGEEQAKTIDLLLANPVSRTRVVLEKYAAMLVATALLVGVVGLAVWLAAVLYNFEVNTSGLVAVSLHLYGLIITLGTLAMFIANATANTLVAAGVTAFIAVVSYFINSFAALSETAERLQPLSLFYYYRGHEPLFSGVHAADLGVFALLSAIFLVLGVAAVNRRDLGA</sequence>
<proteinExistence type="predicted"/>
<evidence type="ECO:0000313" key="2">
    <source>
        <dbReference type="EMBL" id="GAP63846.1"/>
    </source>
</evidence>
<evidence type="ECO:0000256" key="1">
    <source>
        <dbReference type="SAM" id="Phobius"/>
    </source>
</evidence>
<feature type="transmembrane region" description="Helical" evidence="1">
    <location>
        <begin position="90"/>
        <end position="108"/>
    </location>
</feature>
<reference evidence="3" key="2">
    <citation type="submission" date="2015-08" db="EMBL/GenBank/DDBJ databases">
        <title>Draft Genome Sequence of a Heterotrophic Facultative Anaerobic Bacterium Ardenticatena maritima Strain 110S.</title>
        <authorList>
            <person name="Kawaichi S."/>
            <person name="Yoshida T."/>
            <person name="Sako Y."/>
            <person name="Nakamura R."/>
        </authorList>
    </citation>
    <scope>NUCLEOTIDE SEQUENCE [LARGE SCALE GENOMIC DNA]</scope>
    <source>
        <strain evidence="3">110S</strain>
    </source>
</reference>
<dbReference type="OrthoDB" id="138669at2"/>
<feature type="transmembrane region" description="Helical" evidence="1">
    <location>
        <begin position="138"/>
        <end position="160"/>
    </location>
</feature>
<dbReference type="InParanoid" id="A0A0M8KAU9"/>
<dbReference type="Proteomes" id="UP000037784">
    <property type="component" value="Unassembled WGS sequence"/>
</dbReference>
<dbReference type="Pfam" id="PF12679">
    <property type="entry name" value="ABC2_membrane_2"/>
    <property type="match status" value="1"/>
</dbReference>
<dbReference type="GO" id="GO:0140359">
    <property type="term" value="F:ABC-type transporter activity"/>
    <property type="evidence" value="ECO:0007669"/>
    <property type="project" value="InterPro"/>
</dbReference>
<protein>
    <submittedName>
        <fullName evidence="2">ABC-2 type transport system permease protein</fullName>
    </submittedName>
</protein>
<keyword evidence="3" id="KW-1185">Reference proteome</keyword>
<keyword evidence="1" id="KW-1133">Transmembrane helix</keyword>
<feature type="transmembrane region" description="Helical" evidence="1">
    <location>
        <begin position="254"/>
        <end position="272"/>
    </location>
</feature>
<accession>A0A0M8KAU9</accession>
<dbReference type="PANTHER" id="PTHR37305">
    <property type="entry name" value="INTEGRAL MEMBRANE PROTEIN-RELATED"/>
    <property type="match status" value="1"/>
</dbReference>
<dbReference type="AlphaFoldDB" id="A0A0M8KAU9"/>
<feature type="transmembrane region" description="Helical" evidence="1">
    <location>
        <begin position="29"/>
        <end position="50"/>
    </location>
</feature>
<keyword evidence="1" id="KW-0812">Transmembrane</keyword>
<dbReference type="FunCoup" id="A0A0M8KAU9">
    <property type="interactions" value="154"/>
</dbReference>
<keyword evidence="1" id="KW-0472">Membrane</keyword>
<dbReference type="PANTHER" id="PTHR37305:SF1">
    <property type="entry name" value="MEMBRANE PROTEIN"/>
    <property type="match status" value="1"/>
</dbReference>
<dbReference type="GO" id="GO:0005886">
    <property type="term" value="C:plasma membrane"/>
    <property type="evidence" value="ECO:0007669"/>
    <property type="project" value="UniProtKB-SubCell"/>
</dbReference>
<dbReference type="RefSeq" id="WP_054493631.1">
    <property type="nucleotide sequence ID" value="NZ_BBZA01000196.1"/>
</dbReference>
<name>A0A0M8KAU9_9CHLR</name>
<gene>
    <name evidence="2" type="ORF">ARMA_2269</name>
</gene>
<comment type="caution">
    <text evidence="2">The sequence shown here is derived from an EMBL/GenBank/DDBJ whole genome shotgun (WGS) entry which is preliminary data.</text>
</comment>